<evidence type="ECO:0000256" key="1">
    <source>
        <dbReference type="SAM" id="MobiDB-lite"/>
    </source>
</evidence>
<dbReference type="AlphaFoldDB" id="A0A1G9JKF0"/>
<dbReference type="RefSeq" id="WP_090944520.1">
    <property type="nucleotide sequence ID" value="NZ_FNDJ01000025.1"/>
</dbReference>
<proteinExistence type="predicted"/>
<dbReference type="STRING" id="633440.SAMN05421869_12566"/>
<evidence type="ECO:0000313" key="3">
    <source>
        <dbReference type="EMBL" id="SDL37735.1"/>
    </source>
</evidence>
<accession>A0A1G9JKF0</accession>
<gene>
    <name evidence="3" type="ORF">SAMN05421869_12566</name>
</gene>
<feature type="region of interest" description="Disordered" evidence="1">
    <location>
        <begin position="337"/>
        <end position="357"/>
    </location>
</feature>
<dbReference type="EMBL" id="FNDJ01000025">
    <property type="protein sequence ID" value="SDL37735.1"/>
    <property type="molecule type" value="Genomic_DNA"/>
</dbReference>
<feature type="signal peptide" evidence="2">
    <location>
        <begin position="1"/>
        <end position="23"/>
    </location>
</feature>
<feature type="region of interest" description="Disordered" evidence="1">
    <location>
        <begin position="26"/>
        <end position="59"/>
    </location>
</feature>
<evidence type="ECO:0000313" key="4">
    <source>
        <dbReference type="Proteomes" id="UP000199202"/>
    </source>
</evidence>
<name>A0A1G9JKF0_9ACTN</name>
<feature type="compositionally biased region" description="Polar residues" evidence="1">
    <location>
        <begin position="340"/>
        <end position="350"/>
    </location>
</feature>
<dbReference type="Proteomes" id="UP000199202">
    <property type="component" value="Unassembled WGS sequence"/>
</dbReference>
<evidence type="ECO:0000256" key="2">
    <source>
        <dbReference type="SAM" id="SignalP"/>
    </source>
</evidence>
<dbReference type="PROSITE" id="PS51257">
    <property type="entry name" value="PROKAR_LIPOPROTEIN"/>
    <property type="match status" value="1"/>
</dbReference>
<feature type="chain" id="PRO_5011580761" evidence="2">
    <location>
        <begin position="24"/>
        <end position="431"/>
    </location>
</feature>
<organism evidence="3 4">
    <name type="scientific">Nonomuraea jiangxiensis</name>
    <dbReference type="NCBI Taxonomy" id="633440"/>
    <lineage>
        <taxon>Bacteria</taxon>
        <taxon>Bacillati</taxon>
        <taxon>Actinomycetota</taxon>
        <taxon>Actinomycetes</taxon>
        <taxon>Streptosporangiales</taxon>
        <taxon>Streptosporangiaceae</taxon>
        <taxon>Nonomuraea</taxon>
    </lineage>
</organism>
<protein>
    <submittedName>
        <fullName evidence="3">Uncharacterized protein</fullName>
    </submittedName>
</protein>
<keyword evidence="4" id="KW-1185">Reference proteome</keyword>
<sequence length="431" mass="45761">MTTARRALAGIMAVTALVGCTSATDLPPAAGRTTAPVTGQDTADLSPRPADPVELPPLPARPARCLPPDEGRHDLRAHDAPTQWRMIRVDRDKGDMDLLAAAADGTLWTTYRHGNEVLLRRWNGREWRSFELPASPGRGAVGPVALAASSVRLAWAIGQIMPGPGVIGVVSTYEGGHWRTQPLAEPAGGVIGGGGTAARSVGPDGAWTVNERTALRWTGHEWRSYLLPANAGELGSEGEQVWAVSGGYDPPAAMRWEQGGWRLIGVPALEAPVDFMAPREILTDVVVLGRDDVWVVGGVSGRMAHEYDRDGEPLVKGHPFALHWNGASWTCHWAPLGSSEDGSSEPNSFGQAEPDGGGGLWVQSRGGVLWHLSGGTWTRHRVPAPAGYRALVASLARRPGTGEVYAVGSVRSTGHGGEVTHAALWRARTTR</sequence>
<keyword evidence="2" id="KW-0732">Signal</keyword>
<reference evidence="3 4" key="1">
    <citation type="submission" date="2016-10" db="EMBL/GenBank/DDBJ databases">
        <authorList>
            <person name="de Groot N.N."/>
        </authorList>
    </citation>
    <scope>NUCLEOTIDE SEQUENCE [LARGE SCALE GENOMIC DNA]</scope>
    <source>
        <strain evidence="3 4">CGMCC 4.6533</strain>
    </source>
</reference>